<keyword evidence="5" id="KW-1185">Reference proteome</keyword>
<protein>
    <submittedName>
        <fullName evidence="4">COBRA-like protein 1 isoform X2</fullName>
    </submittedName>
</protein>
<dbReference type="STRING" id="2094558.A0A314UU53"/>
<evidence type="ECO:0000256" key="1">
    <source>
        <dbReference type="ARBA" id="ARBA00005507"/>
    </source>
</evidence>
<dbReference type="GO" id="GO:0052324">
    <property type="term" value="P:plant-type cell wall cellulose biosynthetic process"/>
    <property type="evidence" value="ECO:0007669"/>
    <property type="project" value="TreeGrafter"/>
</dbReference>
<evidence type="ECO:0000313" key="5">
    <source>
        <dbReference type="Proteomes" id="UP000250321"/>
    </source>
</evidence>
<organism evidence="4 5">
    <name type="scientific">Prunus yedoensis var. nudiflora</name>
    <dbReference type="NCBI Taxonomy" id="2094558"/>
    <lineage>
        <taxon>Eukaryota</taxon>
        <taxon>Viridiplantae</taxon>
        <taxon>Streptophyta</taxon>
        <taxon>Embryophyta</taxon>
        <taxon>Tracheophyta</taxon>
        <taxon>Spermatophyta</taxon>
        <taxon>Magnoliopsida</taxon>
        <taxon>eudicotyledons</taxon>
        <taxon>Gunneridae</taxon>
        <taxon>Pentapetalae</taxon>
        <taxon>rosids</taxon>
        <taxon>fabids</taxon>
        <taxon>Rosales</taxon>
        <taxon>Rosaceae</taxon>
        <taxon>Amygdaloideae</taxon>
        <taxon>Amygdaleae</taxon>
        <taxon>Prunus</taxon>
    </lineage>
</organism>
<evidence type="ECO:0000313" key="4">
    <source>
        <dbReference type="EMBL" id="PQM40074.1"/>
    </source>
</evidence>
<dbReference type="PANTHER" id="PTHR31673:SF3">
    <property type="entry name" value="COBRA-LIKE PROTEIN 4"/>
    <property type="match status" value="1"/>
</dbReference>
<evidence type="ECO:0000256" key="2">
    <source>
        <dbReference type="ARBA" id="ARBA00022729"/>
    </source>
</evidence>
<comment type="caution">
    <text evidence="4">The sequence shown here is derived from an EMBL/GenBank/DDBJ whole genome shotgun (WGS) entry which is preliminary data.</text>
</comment>
<keyword evidence="2" id="KW-0732">Signal</keyword>
<dbReference type="GO" id="GO:0010215">
    <property type="term" value="P:cellulose microfibril organization"/>
    <property type="evidence" value="ECO:0007669"/>
    <property type="project" value="InterPro"/>
</dbReference>
<dbReference type="PANTHER" id="PTHR31673">
    <property type="entry name" value="PROTEIN COBRA"/>
    <property type="match status" value="1"/>
</dbReference>
<evidence type="ECO:0000256" key="3">
    <source>
        <dbReference type="ARBA" id="ARBA00023180"/>
    </source>
</evidence>
<dbReference type="InterPro" id="IPR006918">
    <property type="entry name" value="COBRA_pln"/>
</dbReference>
<keyword evidence="3" id="KW-0325">Glycoprotein</keyword>
<dbReference type="AlphaFoldDB" id="A0A314UU53"/>
<dbReference type="Proteomes" id="UP000250321">
    <property type="component" value="Unassembled WGS sequence"/>
</dbReference>
<dbReference type="Pfam" id="PF04833">
    <property type="entry name" value="COBRA"/>
    <property type="match status" value="1"/>
</dbReference>
<name>A0A314UU53_PRUYE</name>
<dbReference type="EMBL" id="PJQY01003109">
    <property type="protein sequence ID" value="PQM40074.1"/>
    <property type="molecule type" value="Genomic_DNA"/>
</dbReference>
<gene>
    <name evidence="4" type="ORF">Pyn_05953</name>
</gene>
<accession>A0A314UU53</accession>
<proteinExistence type="inferred from homology"/>
<dbReference type="GO" id="GO:0005886">
    <property type="term" value="C:plasma membrane"/>
    <property type="evidence" value="ECO:0007669"/>
    <property type="project" value="TreeGrafter"/>
</dbReference>
<comment type="similarity">
    <text evidence="1">Belongs to the COBRA family.</text>
</comment>
<reference evidence="4 5" key="1">
    <citation type="submission" date="2018-02" db="EMBL/GenBank/DDBJ databases">
        <title>Draft genome of wild Prunus yedoensis var. nudiflora.</title>
        <authorList>
            <person name="Baek S."/>
            <person name="Kim J.-H."/>
            <person name="Choi K."/>
            <person name="Kim G.-B."/>
            <person name="Cho A."/>
            <person name="Jang H."/>
            <person name="Shin C.-H."/>
            <person name="Yu H.-J."/>
            <person name="Mun J.-H."/>
        </authorList>
    </citation>
    <scope>NUCLEOTIDE SEQUENCE [LARGE SCALE GENOMIC DNA]</scope>
    <source>
        <strain evidence="5">cv. Jeju island</strain>
        <tissue evidence="4">Leaf</tissue>
    </source>
</reference>
<dbReference type="OrthoDB" id="10439854at2759"/>
<sequence length="134" mass="14831">MIVGQSENTNRDVRVPKNFTLKALGLSYTCGSTSIVEPTKFPPVDKMRVTQALMTWNVICTFSPFIARKMPTCCVSLSAIYDNNIASCPTSSCGCQSNTRSPEMCAERDNMDSFKPLVRYMSICAQFEFIGALC</sequence>